<reference evidence="3" key="1">
    <citation type="journal article" date="2019" name="Plant J.">
        <title>Chlorella vulgaris genome assembly and annotation reveals the molecular basis for metabolic acclimation to high light conditions.</title>
        <authorList>
            <person name="Cecchin M."/>
            <person name="Marcolungo L."/>
            <person name="Rossato M."/>
            <person name="Girolomoni L."/>
            <person name="Cosentino E."/>
            <person name="Cuine S."/>
            <person name="Li-Beisson Y."/>
            <person name="Delledonne M."/>
            <person name="Ballottari M."/>
        </authorList>
    </citation>
    <scope>NUCLEOTIDE SEQUENCE</scope>
    <source>
        <strain evidence="3">211/11P</strain>
    </source>
</reference>
<evidence type="ECO:0000313" key="3">
    <source>
        <dbReference type="EMBL" id="KAI3438291.1"/>
    </source>
</evidence>
<evidence type="ECO:0000313" key="4">
    <source>
        <dbReference type="Proteomes" id="UP001055712"/>
    </source>
</evidence>
<evidence type="ECO:0000256" key="1">
    <source>
        <dbReference type="SAM" id="MobiDB-lite"/>
    </source>
</evidence>
<dbReference type="Gene3D" id="1.10.472.10">
    <property type="entry name" value="Cyclin-like"/>
    <property type="match status" value="2"/>
</dbReference>
<evidence type="ECO:0000259" key="2">
    <source>
        <dbReference type="Pfam" id="PF00134"/>
    </source>
</evidence>
<dbReference type="AlphaFoldDB" id="A0A9D4TYL6"/>
<dbReference type="PANTHER" id="PTHR10026">
    <property type="entry name" value="CYCLIN"/>
    <property type="match status" value="1"/>
</dbReference>
<dbReference type="GO" id="GO:0016538">
    <property type="term" value="F:cyclin-dependent protein serine/threonine kinase regulator activity"/>
    <property type="evidence" value="ECO:0007669"/>
    <property type="project" value="InterPro"/>
</dbReference>
<dbReference type="InterPro" id="IPR043198">
    <property type="entry name" value="Cyclin/Ssn8"/>
</dbReference>
<comment type="caution">
    <text evidence="3">The sequence shown here is derived from an EMBL/GenBank/DDBJ whole genome shotgun (WGS) entry which is preliminary data.</text>
</comment>
<dbReference type="Pfam" id="PF00134">
    <property type="entry name" value="Cyclin_N"/>
    <property type="match status" value="1"/>
</dbReference>
<name>A0A9D4TYL6_CHLVU</name>
<dbReference type="InterPro" id="IPR036915">
    <property type="entry name" value="Cyclin-like_sf"/>
</dbReference>
<dbReference type="SUPFAM" id="SSF47954">
    <property type="entry name" value="Cyclin-like"/>
    <property type="match status" value="1"/>
</dbReference>
<feature type="compositionally biased region" description="Basic and acidic residues" evidence="1">
    <location>
        <begin position="11"/>
        <end position="20"/>
    </location>
</feature>
<dbReference type="InterPro" id="IPR006671">
    <property type="entry name" value="Cyclin_N"/>
</dbReference>
<dbReference type="GO" id="GO:0006357">
    <property type="term" value="P:regulation of transcription by RNA polymerase II"/>
    <property type="evidence" value="ECO:0007669"/>
    <property type="project" value="InterPro"/>
</dbReference>
<protein>
    <recommendedName>
        <fullName evidence="2">Cyclin N-terminal domain-containing protein</fullName>
    </recommendedName>
</protein>
<feature type="domain" description="Cyclin N-terminal" evidence="2">
    <location>
        <begin position="18"/>
        <end position="84"/>
    </location>
</feature>
<accession>A0A9D4TYL6</accession>
<proteinExistence type="predicted"/>
<feature type="region of interest" description="Disordered" evidence="1">
    <location>
        <begin position="1"/>
        <end position="20"/>
    </location>
</feature>
<dbReference type="EMBL" id="SIDB01000001">
    <property type="protein sequence ID" value="KAI3438291.1"/>
    <property type="molecule type" value="Genomic_DNA"/>
</dbReference>
<gene>
    <name evidence="3" type="ORF">D9Q98_000725</name>
</gene>
<dbReference type="Proteomes" id="UP001055712">
    <property type="component" value="Unassembled WGS sequence"/>
</dbReference>
<organism evidence="3 4">
    <name type="scientific">Chlorella vulgaris</name>
    <name type="common">Green alga</name>
    <dbReference type="NCBI Taxonomy" id="3077"/>
    <lineage>
        <taxon>Eukaryota</taxon>
        <taxon>Viridiplantae</taxon>
        <taxon>Chlorophyta</taxon>
        <taxon>core chlorophytes</taxon>
        <taxon>Trebouxiophyceae</taxon>
        <taxon>Chlorellales</taxon>
        <taxon>Chlorellaceae</taxon>
        <taxon>Chlorella clade</taxon>
        <taxon>Chlorella</taxon>
    </lineage>
</organism>
<feature type="compositionally biased region" description="Low complexity" evidence="1">
    <location>
        <begin position="371"/>
        <end position="383"/>
    </location>
</feature>
<feature type="region of interest" description="Disordered" evidence="1">
    <location>
        <begin position="358"/>
        <end position="424"/>
    </location>
</feature>
<sequence>MTGEALAKSPSRADRVPENMENRRRRLAAQHMKEVSCKLNMTIVTWAIAVTFFNRFYTRKSMKKNNTFLVAVASLFLASKMENQGKSHMLLANQLLKEWYGKDNPQLLAMDEQRRQALAAASAAAQRRGGGAASEVLPVDPFRVMYDAVLEAERALLYTIGFDFNVDVIHVHLARVVNRPRMRAAGMHVHKIAQNTLVGVANDVYTKDSLLVLQYPLEKIAIAAVYLVLKSAKASKHSDIPQPAPGAAGVPWYVEEGLSAAECVEITNRFTDNLYNKVLVGDKRKAAAAPLSPAAPSTTAAGSTAMLGACESEAFTGGGPTLAGCTPSELGSIADALGEHTSVPRPLASDVASGSVHAGCKRAADTPSPDQQANAAAAAAAAQSGNLHASPSKRARLPQPAGTPSTEVTSAAHARPAGHPARSPAAARLGLNRAAAAGGTPAAVIGSTATTPNAQEPVVGPKAADSDREEGELEEGEVK</sequence>
<feature type="compositionally biased region" description="Low complexity" evidence="1">
    <location>
        <begin position="410"/>
        <end position="424"/>
    </location>
</feature>
<dbReference type="OrthoDB" id="10264655at2759"/>
<feature type="compositionally biased region" description="Acidic residues" evidence="1">
    <location>
        <begin position="467"/>
        <end position="479"/>
    </location>
</feature>
<keyword evidence="4" id="KW-1185">Reference proteome</keyword>
<feature type="region of interest" description="Disordered" evidence="1">
    <location>
        <begin position="436"/>
        <end position="479"/>
    </location>
</feature>
<reference evidence="3" key="2">
    <citation type="submission" date="2020-11" db="EMBL/GenBank/DDBJ databases">
        <authorList>
            <person name="Cecchin M."/>
            <person name="Marcolungo L."/>
            <person name="Rossato M."/>
            <person name="Girolomoni L."/>
            <person name="Cosentino E."/>
            <person name="Cuine S."/>
            <person name="Li-Beisson Y."/>
            <person name="Delledonne M."/>
            <person name="Ballottari M."/>
        </authorList>
    </citation>
    <scope>NUCLEOTIDE SEQUENCE</scope>
    <source>
        <strain evidence="3">211/11P</strain>
        <tissue evidence="3">Whole cell</tissue>
    </source>
</reference>